<protein>
    <recommendedName>
        <fullName evidence="2">ESX-1 secretion system protein EccA1-like N-terminal domain-containing protein</fullName>
    </recommendedName>
</protein>
<dbReference type="SUPFAM" id="SSF48452">
    <property type="entry name" value="TPR-like"/>
    <property type="match status" value="2"/>
</dbReference>
<dbReference type="InterPro" id="IPR011990">
    <property type="entry name" value="TPR-like_helical_dom_sf"/>
</dbReference>
<dbReference type="Gene3D" id="1.25.40.10">
    <property type="entry name" value="Tetratricopeptide repeat domain"/>
    <property type="match status" value="3"/>
</dbReference>
<dbReference type="SMART" id="SM00028">
    <property type="entry name" value="TPR"/>
    <property type="match status" value="5"/>
</dbReference>
<keyword evidence="1" id="KW-0802">TPR repeat</keyword>
<dbReference type="Pfam" id="PF21545">
    <property type="entry name" value="T7SS_EccA1_N"/>
    <property type="match status" value="1"/>
</dbReference>
<comment type="caution">
    <text evidence="3">The sequence shown here is derived from an EMBL/GenBank/DDBJ whole genome shotgun (WGS) entry which is preliminary data.</text>
</comment>
<dbReference type="EMBL" id="BMXI01000011">
    <property type="protein sequence ID" value="GHC58690.1"/>
    <property type="molecule type" value="Genomic_DNA"/>
</dbReference>
<reference evidence="3" key="2">
    <citation type="submission" date="2020-09" db="EMBL/GenBank/DDBJ databases">
        <authorList>
            <person name="Sun Q."/>
            <person name="Kim S."/>
        </authorList>
    </citation>
    <scope>NUCLEOTIDE SEQUENCE</scope>
    <source>
        <strain evidence="3">KCTC 12988</strain>
    </source>
</reference>
<dbReference type="PROSITE" id="PS50005">
    <property type="entry name" value="TPR"/>
    <property type="match status" value="1"/>
</dbReference>
<keyword evidence="4" id="KW-1185">Reference proteome</keyword>
<feature type="domain" description="ESX-1 secretion system protein EccA1-like N-terminal" evidence="2">
    <location>
        <begin position="370"/>
        <end position="488"/>
    </location>
</feature>
<dbReference type="AlphaFoldDB" id="A0A918TRD4"/>
<dbReference type="InterPro" id="IPR049078">
    <property type="entry name" value="T7SS_EccA1-like_N"/>
</dbReference>
<proteinExistence type="predicted"/>
<accession>A0A918TRD4</accession>
<name>A0A918TRD4_9BACT</name>
<reference evidence="3" key="1">
    <citation type="journal article" date="2014" name="Int. J. Syst. Evol. Microbiol.">
        <title>Complete genome sequence of Corynebacterium casei LMG S-19264T (=DSM 44701T), isolated from a smear-ripened cheese.</title>
        <authorList>
            <consortium name="US DOE Joint Genome Institute (JGI-PGF)"/>
            <person name="Walter F."/>
            <person name="Albersmeier A."/>
            <person name="Kalinowski J."/>
            <person name="Ruckert C."/>
        </authorList>
    </citation>
    <scope>NUCLEOTIDE SEQUENCE</scope>
    <source>
        <strain evidence="3">KCTC 12988</strain>
    </source>
</reference>
<feature type="repeat" description="TPR" evidence="1">
    <location>
        <begin position="458"/>
        <end position="491"/>
    </location>
</feature>
<dbReference type="PANTHER" id="PTHR12558:SF13">
    <property type="entry name" value="CELL DIVISION CYCLE PROTEIN 27 HOMOLOG"/>
    <property type="match status" value="1"/>
</dbReference>
<evidence type="ECO:0000256" key="1">
    <source>
        <dbReference type="PROSITE-ProRule" id="PRU00339"/>
    </source>
</evidence>
<sequence length="504" mass="55807">MVVLKTDFQERFLAMITGVVIIAGAHKNTFMQEATQENAFGEVSAAELAPAVQGYWKKAQESLQIGNHKYAVTLLQAIMKEAPGFLDGRKALRLAEGELTGGPKKKRGLFGSNVGAGSPSVSKKYLAQADKDGNAALQAIEKELEKDPYSVSFNEALHDVAAKLGMSETAVFALETVRKVFPEEGKMMHKLAEFYLSQERALEAAAVYEDIVKANPADIDAVKLAKDCTARASMLSNRNEAGELELKQKDSGETLALEQANRTALTREQTEAKRDDLAAKYAADQNNLAVVRDLAAVYENLEDWENAHVFYDWGYQISNNDVALKAKAGKMKDKAAEARLDDLRKRVAANPDDAAAVQELEEFQSALSAAQVEERMARVEENPTDPALRFALGEALYHAGQYKEAIKHLQQATRNPHIRTKVLVMLGRTFDQMGMADMAINRFAEANAELKQMDATKKEVLYELGLIYDKQDQKDKAIESFKQIYEVDYGYRDVAERVESAYGS</sequence>
<evidence type="ECO:0000313" key="4">
    <source>
        <dbReference type="Proteomes" id="UP000644507"/>
    </source>
</evidence>
<organism evidence="3 4">
    <name type="scientific">Roseibacillus persicicus</name>
    <dbReference type="NCBI Taxonomy" id="454148"/>
    <lineage>
        <taxon>Bacteria</taxon>
        <taxon>Pseudomonadati</taxon>
        <taxon>Verrucomicrobiota</taxon>
        <taxon>Verrucomicrobiia</taxon>
        <taxon>Verrucomicrobiales</taxon>
        <taxon>Verrucomicrobiaceae</taxon>
        <taxon>Roseibacillus</taxon>
    </lineage>
</organism>
<dbReference type="Proteomes" id="UP000644507">
    <property type="component" value="Unassembled WGS sequence"/>
</dbReference>
<dbReference type="InterPro" id="IPR019734">
    <property type="entry name" value="TPR_rpt"/>
</dbReference>
<gene>
    <name evidence="3" type="ORF">GCM10007100_27160</name>
</gene>
<evidence type="ECO:0000313" key="3">
    <source>
        <dbReference type="EMBL" id="GHC58690.1"/>
    </source>
</evidence>
<evidence type="ECO:0000259" key="2">
    <source>
        <dbReference type="Pfam" id="PF21545"/>
    </source>
</evidence>
<dbReference type="PANTHER" id="PTHR12558">
    <property type="entry name" value="CELL DIVISION CYCLE 16,23,27"/>
    <property type="match status" value="1"/>
</dbReference>